<protein>
    <submittedName>
        <fullName evidence="2">Uncharacterized protein</fullName>
    </submittedName>
</protein>
<evidence type="ECO:0000256" key="1">
    <source>
        <dbReference type="SAM" id="MobiDB-lite"/>
    </source>
</evidence>
<dbReference type="Proteomes" id="UP000070284">
    <property type="component" value="Unassembled WGS sequence"/>
</dbReference>
<dbReference type="AlphaFoldDB" id="A0A133UJE1"/>
<accession>A0A133UJE1</accession>
<sequence length="63" mass="7401">MVREVKEISILKKPSERSKSEKRQLDTIALAQDKKVPQRVREIKNSFIATDGKCPTRRPRRRP</sequence>
<gene>
    <name evidence="2" type="ORF">AKJ65_04710</name>
</gene>
<dbReference type="EMBL" id="LHXO01000064">
    <property type="protein sequence ID" value="KXA94351.1"/>
    <property type="molecule type" value="Genomic_DNA"/>
</dbReference>
<feature type="region of interest" description="Disordered" evidence="1">
    <location>
        <begin position="1"/>
        <end position="25"/>
    </location>
</feature>
<evidence type="ECO:0000313" key="2">
    <source>
        <dbReference type="EMBL" id="KXA94351.1"/>
    </source>
</evidence>
<keyword evidence="3" id="KW-1185">Reference proteome</keyword>
<evidence type="ECO:0000313" key="3">
    <source>
        <dbReference type="Proteomes" id="UP000070284"/>
    </source>
</evidence>
<reference evidence="2 3" key="1">
    <citation type="journal article" date="2016" name="Sci. Rep.">
        <title>Metabolic traits of an uncultured archaeal lineage -MSBL1- from brine pools of the Red Sea.</title>
        <authorList>
            <person name="Mwirichia R."/>
            <person name="Alam I."/>
            <person name="Rashid M."/>
            <person name="Vinu M."/>
            <person name="Ba-Alawi W."/>
            <person name="Anthony Kamau A."/>
            <person name="Kamanda Ngugi D."/>
            <person name="Goker M."/>
            <person name="Klenk H.P."/>
            <person name="Bajic V."/>
            <person name="Stingl U."/>
        </authorList>
    </citation>
    <scope>NUCLEOTIDE SEQUENCE [LARGE SCALE GENOMIC DNA]</scope>
    <source>
        <strain evidence="2">SCGC-AAA259E19</strain>
    </source>
</reference>
<comment type="caution">
    <text evidence="2">The sequence shown here is derived from an EMBL/GenBank/DDBJ whole genome shotgun (WGS) entry which is preliminary data.</text>
</comment>
<name>A0A133UJE1_9EURY</name>
<organism evidence="2 3">
    <name type="scientific">candidate division MSBL1 archaeon SCGC-AAA259E19</name>
    <dbReference type="NCBI Taxonomy" id="1698264"/>
    <lineage>
        <taxon>Archaea</taxon>
        <taxon>Methanobacteriati</taxon>
        <taxon>Methanobacteriota</taxon>
        <taxon>candidate division MSBL1</taxon>
    </lineage>
</organism>
<proteinExistence type="predicted"/>